<evidence type="ECO:0000313" key="2">
    <source>
        <dbReference type="Proteomes" id="UP000182661"/>
    </source>
</evidence>
<dbReference type="Proteomes" id="UP000182661">
    <property type="component" value="Unassembled WGS sequence"/>
</dbReference>
<comment type="caution">
    <text evidence="1">The sequence shown here is derived from an EMBL/GenBank/DDBJ whole genome shotgun (WGS) entry which is preliminary data.</text>
</comment>
<proteinExistence type="predicted"/>
<name>A0A657LKY6_9HYPH</name>
<evidence type="ECO:0000313" key="1">
    <source>
        <dbReference type="EMBL" id="OJF90731.1"/>
    </source>
</evidence>
<dbReference type="RefSeq" id="WP_071835477.1">
    <property type="nucleotide sequence ID" value="NZ_LSRP01000136.1"/>
</dbReference>
<protein>
    <submittedName>
        <fullName evidence="1">Uncharacterized protein</fullName>
    </submittedName>
</protein>
<dbReference type="OrthoDB" id="8366436at2"/>
<reference evidence="1 2" key="1">
    <citation type="submission" date="2016-02" db="EMBL/GenBank/DDBJ databases">
        <title>Genome sequencing of a beta-galactosidase producing bacteria Rhizobium sp. 59.</title>
        <authorList>
            <person name="Wang D."/>
            <person name="Kot W."/>
            <person name="Qin Y."/>
            <person name="Hansen L."/>
            <person name="Naqvi K."/>
            <person name="Rensing C."/>
        </authorList>
    </citation>
    <scope>NUCLEOTIDE SEQUENCE [LARGE SCALE GENOMIC DNA]</scope>
    <source>
        <strain evidence="1 2">59</strain>
    </source>
</reference>
<dbReference type="AlphaFoldDB" id="A0A657LKY6"/>
<keyword evidence="2" id="KW-1185">Reference proteome</keyword>
<gene>
    <name evidence="1" type="ORF">AX760_24050</name>
</gene>
<organism evidence="1 2">
    <name type="scientific">Pararhizobium antarcticum</name>
    <dbReference type="NCBI Taxonomy" id="1798805"/>
    <lineage>
        <taxon>Bacteria</taxon>
        <taxon>Pseudomonadati</taxon>
        <taxon>Pseudomonadota</taxon>
        <taxon>Alphaproteobacteria</taxon>
        <taxon>Hyphomicrobiales</taxon>
        <taxon>Rhizobiaceae</taxon>
        <taxon>Rhizobium/Agrobacterium group</taxon>
        <taxon>Pararhizobium</taxon>
    </lineage>
</organism>
<accession>A0A657LKY6</accession>
<dbReference type="EMBL" id="LSRP01000136">
    <property type="protein sequence ID" value="OJF90731.1"/>
    <property type="molecule type" value="Genomic_DNA"/>
</dbReference>
<sequence>MPARDPQERLIILRQRTVEMFGLPGDACRHAVCRRSARCRSVTPAGPDCLAQLGADEKAFFKRILTVAAGFDGAPSALTTCYVQYADDPFLMLVADIVRRAQPRGHWLHQALPFWYAYTTGKRGRPALSLTAAIAAPRRSY</sequence>